<dbReference type="WBParaSite" id="ACRNAN_scaffold1145.g14526.t1">
    <property type="protein sequence ID" value="ACRNAN_scaffold1145.g14526.t1"/>
    <property type="gene ID" value="ACRNAN_scaffold1145.g14526"/>
</dbReference>
<organism evidence="3 4">
    <name type="scientific">Acrobeloides nanus</name>
    <dbReference type="NCBI Taxonomy" id="290746"/>
    <lineage>
        <taxon>Eukaryota</taxon>
        <taxon>Metazoa</taxon>
        <taxon>Ecdysozoa</taxon>
        <taxon>Nematoda</taxon>
        <taxon>Chromadorea</taxon>
        <taxon>Rhabditida</taxon>
        <taxon>Tylenchina</taxon>
        <taxon>Cephalobomorpha</taxon>
        <taxon>Cephaloboidea</taxon>
        <taxon>Cephalobidae</taxon>
        <taxon>Acrobeloides</taxon>
    </lineage>
</organism>
<accession>A0A914CJH9</accession>
<name>A0A914CJH9_9BILA</name>
<dbReference type="AlphaFoldDB" id="A0A914CJH9"/>
<protein>
    <submittedName>
        <fullName evidence="4">Uncharacterized protein</fullName>
    </submittedName>
</protein>
<reference evidence="4" key="1">
    <citation type="submission" date="2022-11" db="UniProtKB">
        <authorList>
            <consortium name="WormBaseParasite"/>
        </authorList>
    </citation>
    <scope>IDENTIFICATION</scope>
</reference>
<feature type="transmembrane region" description="Helical" evidence="2">
    <location>
        <begin position="242"/>
        <end position="263"/>
    </location>
</feature>
<keyword evidence="1" id="KW-1015">Disulfide bond</keyword>
<feature type="transmembrane region" description="Helical" evidence="2">
    <location>
        <begin position="81"/>
        <end position="103"/>
    </location>
</feature>
<sequence>MKKVNIQLDKTVVIFFVIFMTVYFLESIGGFYMTSVVVSIEKEFQIPSKISGTMIAAGDFGYIPSVVFIAYLGGKGNRARWIGAGCILIGIANLMVSSSHFLFTSDGVKIEPSLIQEYINQSECIDRGKGIFNETELDTTTEFLKIVTEESEVLNITKSKCLNETQVRLLMVNAFAFCDDTLNKIRKKNERHGCTDAKASHLGPTSLIFAGLFILGIGRTMPFSLGLPLIDDNVKRKNLPMYFAGMFFIRILGPALGYMMGSVFNNLYYTFDPPAGVTPRDPLWIGCWWAGFLLIGTVLLGPSIALFLFPTPKERPDGRGLALVDRHIKKSVDGKAVVPEKFLDKVKAEQWPNKC</sequence>
<dbReference type="GO" id="GO:0016323">
    <property type="term" value="C:basolateral plasma membrane"/>
    <property type="evidence" value="ECO:0007669"/>
    <property type="project" value="TreeGrafter"/>
</dbReference>
<keyword evidence="2" id="KW-0472">Membrane</keyword>
<evidence type="ECO:0000313" key="4">
    <source>
        <dbReference type="WBParaSite" id="ACRNAN_scaffold1145.g14526.t1"/>
    </source>
</evidence>
<dbReference type="PANTHER" id="PTHR11388">
    <property type="entry name" value="ORGANIC ANION TRANSPORTER"/>
    <property type="match status" value="1"/>
</dbReference>
<dbReference type="PANTHER" id="PTHR11388:SF150">
    <property type="entry name" value="SOLUTE CARRIER ORGANIC ANION TRANSPORTER FAMILY MEMBER"/>
    <property type="match status" value="1"/>
</dbReference>
<dbReference type="Gene3D" id="1.20.1250.20">
    <property type="entry name" value="MFS general substrate transporter like domains"/>
    <property type="match status" value="1"/>
</dbReference>
<dbReference type="Proteomes" id="UP000887540">
    <property type="component" value="Unplaced"/>
</dbReference>
<feature type="transmembrane region" description="Helical" evidence="2">
    <location>
        <begin position="12"/>
        <end position="33"/>
    </location>
</feature>
<evidence type="ECO:0000256" key="1">
    <source>
        <dbReference type="ARBA" id="ARBA00023157"/>
    </source>
</evidence>
<dbReference type="InterPro" id="IPR004156">
    <property type="entry name" value="OATP"/>
</dbReference>
<dbReference type="SUPFAM" id="SSF103473">
    <property type="entry name" value="MFS general substrate transporter"/>
    <property type="match status" value="1"/>
</dbReference>
<evidence type="ECO:0000256" key="2">
    <source>
        <dbReference type="SAM" id="Phobius"/>
    </source>
</evidence>
<keyword evidence="2" id="KW-0812">Transmembrane</keyword>
<dbReference type="GO" id="GO:0015347">
    <property type="term" value="F:sodium-independent organic anion transmembrane transporter activity"/>
    <property type="evidence" value="ECO:0007669"/>
    <property type="project" value="TreeGrafter"/>
</dbReference>
<keyword evidence="3" id="KW-1185">Reference proteome</keyword>
<evidence type="ECO:0000313" key="3">
    <source>
        <dbReference type="Proteomes" id="UP000887540"/>
    </source>
</evidence>
<feature type="transmembrane region" description="Helical" evidence="2">
    <location>
        <begin position="283"/>
        <end position="309"/>
    </location>
</feature>
<dbReference type="Pfam" id="PF03137">
    <property type="entry name" value="OATP"/>
    <property type="match status" value="1"/>
</dbReference>
<dbReference type="GO" id="GO:0043252">
    <property type="term" value="P:sodium-independent organic anion transport"/>
    <property type="evidence" value="ECO:0007669"/>
    <property type="project" value="TreeGrafter"/>
</dbReference>
<feature type="transmembrane region" description="Helical" evidence="2">
    <location>
        <begin position="207"/>
        <end position="230"/>
    </location>
</feature>
<feature type="transmembrane region" description="Helical" evidence="2">
    <location>
        <begin position="53"/>
        <end position="74"/>
    </location>
</feature>
<dbReference type="InterPro" id="IPR036259">
    <property type="entry name" value="MFS_trans_sf"/>
</dbReference>
<keyword evidence="2" id="KW-1133">Transmembrane helix</keyword>
<proteinExistence type="predicted"/>